<dbReference type="RefSeq" id="WP_137697813.1">
    <property type="nucleotide sequence ID" value="NZ_CP061336.1"/>
</dbReference>
<reference evidence="1 2" key="1">
    <citation type="submission" date="2020-09" db="EMBL/GenBank/DDBJ databases">
        <title>Characterization and genome sequencing of Ruminiclostridium sp. nov. MA18.</title>
        <authorList>
            <person name="Rettenmaier R."/>
            <person name="Kowollik M.-L."/>
            <person name="Liebl W."/>
            <person name="Zverlov V."/>
        </authorList>
    </citation>
    <scope>NUCLEOTIDE SEQUENCE [LARGE SCALE GENOMIC DNA]</scope>
    <source>
        <strain evidence="1 2">MA18</strain>
    </source>
</reference>
<protein>
    <submittedName>
        <fullName evidence="1">Uncharacterized protein</fullName>
    </submittedName>
</protein>
<accession>A0A4U7JFR9</accession>
<dbReference type="KEGG" id="rher:EHE19_013020"/>
<dbReference type="OrthoDB" id="2083835at2"/>
<name>A0A4U7JFR9_9FIRM</name>
<evidence type="ECO:0000313" key="1">
    <source>
        <dbReference type="EMBL" id="QNU65817.1"/>
    </source>
</evidence>
<keyword evidence="2" id="KW-1185">Reference proteome</keyword>
<dbReference type="EMBL" id="CP061336">
    <property type="protein sequence ID" value="QNU65817.1"/>
    <property type="molecule type" value="Genomic_DNA"/>
</dbReference>
<gene>
    <name evidence="1" type="ORF">EHE19_013020</name>
</gene>
<dbReference type="AlphaFoldDB" id="A0A4U7JFR9"/>
<evidence type="ECO:0000313" key="2">
    <source>
        <dbReference type="Proteomes" id="UP000306409"/>
    </source>
</evidence>
<dbReference type="Proteomes" id="UP000306409">
    <property type="component" value="Chromosome"/>
</dbReference>
<organism evidence="1 2">
    <name type="scientific">Ruminiclostridium herbifermentans</name>
    <dbReference type="NCBI Taxonomy" id="2488810"/>
    <lineage>
        <taxon>Bacteria</taxon>
        <taxon>Bacillati</taxon>
        <taxon>Bacillota</taxon>
        <taxon>Clostridia</taxon>
        <taxon>Eubacteriales</taxon>
        <taxon>Oscillospiraceae</taxon>
        <taxon>Ruminiclostridium</taxon>
    </lineage>
</organism>
<sequence>MDYMFSVLIPKNDLSKTNLAEIMAEWGGEIFSRNPREFTYDISLKFREIIDLSYFQSMIGSGYDVSNNIALYLVGNNIQRLELSVNKHELNIHDNKVIKFIYELYNTLEDFCIINEIEDERIDNKYFVTSAKEAVDIFINSLNWDYPKGIIIIKN</sequence>
<proteinExistence type="predicted"/>